<evidence type="ECO:0000313" key="1">
    <source>
        <dbReference type="EMBL" id="CAG8804554.1"/>
    </source>
</evidence>
<dbReference type="EMBL" id="CAJVPY010039107">
    <property type="protein sequence ID" value="CAG8804554.1"/>
    <property type="molecule type" value="Genomic_DNA"/>
</dbReference>
<sequence length="70" mass="8027">DENTEAKAGCELLQKSNYNVRKLLQDILLYTNDYRKGIVLKAILSLYTTTKDKKGVLAKTLKAWLRKKTP</sequence>
<proteinExistence type="predicted"/>
<comment type="caution">
    <text evidence="1">The sequence shown here is derived from an EMBL/GenBank/DDBJ whole genome shotgun (WGS) entry which is preliminary data.</text>
</comment>
<gene>
    <name evidence="1" type="ORF">DERYTH_LOCUS24126</name>
</gene>
<feature type="non-terminal residue" evidence="1">
    <location>
        <position position="1"/>
    </location>
</feature>
<accession>A0A9N9PCT4</accession>
<keyword evidence="2" id="KW-1185">Reference proteome</keyword>
<dbReference type="Proteomes" id="UP000789405">
    <property type="component" value="Unassembled WGS sequence"/>
</dbReference>
<organism evidence="1 2">
    <name type="scientific">Dentiscutata erythropus</name>
    <dbReference type="NCBI Taxonomy" id="1348616"/>
    <lineage>
        <taxon>Eukaryota</taxon>
        <taxon>Fungi</taxon>
        <taxon>Fungi incertae sedis</taxon>
        <taxon>Mucoromycota</taxon>
        <taxon>Glomeromycotina</taxon>
        <taxon>Glomeromycetes</taxon>
        <taxon>Diversisporales</taxon>
        <taxon>Gigasporaceae</taxon>
        <taxon>Dentiscutata</taxon>
    </lineage>
</organism>
<feature type="non-terminal residue" evidence="1">
    <location>
        <position position="70"/>
    </location>
</feature>
<protein>
    <submittedName>
        <fullName evidence="1">9273_t:CDS:1</fullName>
    </submittedName>
</protein>
<name>A0A9N9PCT4_9GLOM</name>
<dbReference type="AlphaFoldDB" id="A0A9N9PCT4"/>
<reference evidence="1" key="1">
    <citation type="submission" date="2021-06" db="EMBL/GenBank/DDBJ databases">
        <authorList>
            <person name="Kallberg Y."/>
            <person name="Tangrot J."/>
            <person name="Rosling A."/>
        </authorList>
    </citation>
    <scope>NUCLEOTIDE SEQUENCE</scope>
    <source>
        <strain evidence="1">MA453B</strain>
    </source>
</reference>
<evidence type="ECO:0000313" key="2">
    <source>
        <dbReference type="Proteomes" id="UP000789405"/>
    </source>
</evidence>